<dbReference type="InterPro" id="IPR036388">
    <property type="entry name" value="WH-like_DNA-bd_sf"/>
</dbReference>
<dbReference type="RefSeq" id="WP_407329935.1">
    <property type="nucleotide sequence ID" value="NZ_CP136865.1"/>
</dbReference>
<name>A0ABZ0IGA1_9GAMM</name>
<evidence type="ECO:0000256" key="3">
    <source>
        <dbReference type="ARBA" id="ARBA00023163"/>
    </source>
</evidence>
<evidence type="ECO:0000313" key="5">
    <source>
        <dbReference type="EMBL" id="WOJ98578.1"/>
    </source>
</evidence>
<dbReference type="Proteomes" id="UP001626549">
    <property type="component" value="Chromosome"/>
</dbReference>
<dbReference type="PRINTS" id="PR00598">
    <property type="entry name" value="HTHMARR"/>
</dbReference>
<evidence type="ECO:0000313" key="6">
    <source>
        <dbReference type="Proteomes" id="UP001626549"/>
    </source>
</evidence>
<sequence length="156" mass="18022">METKKQGAGPRDLGRSLGFLVHDVARLMRRAFDRRVKHLGLTRSQWFVLVHLYRTDGQTQRHLAQELDMERAPLSKLLDRLESGSWIERRADPDDRRANRVYITHKIDPIMNEIISVGETLTDDIFSGIDKSAREEFLSVLVKAKSNLIAKEQQEV</sequence>
<dbReference type="InterPro" id="IPR036390">
    <property type="entry name" value="WH_DNA-bd_sf"/>
</dbReference>
<keyword evidence="6" id="KW-1185">Reference proteome</keyword>
<organism evidence="5 6">
    <name type="scientific">Congregibacter brevis</name>
    <dbReference type="NCBI Taxonomy" id="3081201"/>
    <lineage>
        <taxon>Bacteria</taxon>
        <taxon>Pseudomonadati</taxon>
        <taxon>Pseudomonadota</taxon>
        <taxon>Gammaproteobacteria</taxon>
        <taxon>Cellvibrionales</taxon>
        <taxon>Halieaceae</taxon>
        <taxon>Congregibacter</taxon>
    </lineage>
</organism>
<dbReference type="InterPro" id="IPR000835">
    <property type="entry name" value="HTH_MarR-typ"/>
</dbReference>
<reference evidence="5 6" key="1">
    <citation type="submission" date="2023-10" db="EMBL/GenBank/DDBJ databases">
        <title>Two novel species belonging to the OM43/NOR5 clade.</title>
        <authorList>
            <person name="Park M."/>
        </authorList>
    </citation>
    <scope>NUCLEOTIDE SEQUENCE [LARGE SCALE GENOMIC DNA]</scope>
    <source>
        <strain evidence="5 6">IMCC45268</strain>
    </source>
</reference>
<dbReference type="Pfam" id="PF12802">
    <property type="entry name" value="MarR_2"/>
    <property type="match status" value="1"/>
</dbReference>
<evidence type="ECO:0000256" key="2">
    <source>
        <dbReference type="ARBA" id="ARBA00023125"/>
    </source>
</evidence>
<dbReference type="SMART" id="SM00347">
    <property type="entry name" value="HTH_MARR"/>
    <property type="match status" value="1"/>
</dbReference>
<proteinExistence type="predicted"/>
<dbReference type="SUPFAM" id="SSF46785">
    <property type="entry name" value="Winged helix' DNA-binding domain"/>
    <property type="match status" value="1"/>
</dbReference>
<dbReference type="Gene3D" id="1.10.10.10">
    <property type="entry name" value="Winged helix-like DNA-binding domain superfamily/Winged helix DNA-binding domain"/>
    <property type="match status" value="1"/>
</dbReference>
<feature type="domain" description="HTH marR-type" evidence="4">
    <location>
        <begin position="34"/>
        <end position="134"/>
    </location>
</feature>
<evidence type="ECO:0000259" key="4">
    <source>
        <dbReference type="SMART" id="SM00347"/>
    </source>
</evidence>
<gene>
    <name evidence="5" type="ORF">R0137_08405</name>
</gene>
<dbReference type="EMBL" id="CP136865">
    <property type="protein sequence ID" value="WOJ98578.1"/>
    <property type="molecule type" value="Genomic_DNA"/>
</dbReference>
<dbReference type="PANTHER" id="PTHR42756:SF1">
    <property type="entry name" value="TRANSCRIPTIONAL REPRESSOR OF EMRAB OPERON"/>
    <property type="match status" value="1"/>
</dbReference>
<keyword evidence="2" id="KW-0238">DNA-binding</keyword>
<dbReference type="PANTHER" id="PTHR42756">
    <property type="entry name" value="TRANSCRIPTIONAL REGULATOR, MARR"/>
    <property type="match status" value="1"/>
</dbReference>
<protein>
    <submittedName>
        <fullName evidence="5">MarR family transcriptional regulator</fullName>
    </submittedName>
</protein>
<accession>A0ABZ0IGA1</accession>
<evidence type="ECO:0000256" key="1">
    <source>
        <dbReference type="ARBA" id="ARBA00023015"/>
    </source>
</evidence>
<keyword evidence="1" id="KW-0805">Transcription regulation</keyword>
<keyword evidence="3" id="KW-0804">Transcription</keyword>